<dbReference type="Proteomes" id="UP000468638">
    <property type="component" value="Unassembled WGS sequence"/>
</dbReference>
<reference evidence="1 2" key="1">
    <citation type="submission" date="2019-11" db="EMBL/GenBank/DDBJ databases">
        <title>Genome sequences of 17 halophilic strains isolated from different environments.</title>
        <authorList>
            <person name="Furrow R.E."/>
        </authorList>
    </citation>
    <scope>NUCLEOTIDE SEQUENCE [LARGE SCALE GENOMIC DNA]</scope>
    <source>
        <strain evidence="1 2">22514_16_FS</strain>
    </source>
</reference>
<organism evidence="1 2">
    <name type="scientific">Pontibacillus yanchengensis</name>
    <dbReference type="NCBI Taxonomy" id="462910"/>
    <lineage>
        <taxon>Bacteria</taxon>
        <taxon>Bacillati</taxon>
        <taxon>Bacillota</taxon>
        <taxon>Bacilli</taxon>
        <taxon>Bacillales</taxon>
        <taxon>Bacillaceae</taxon>
        <taxon>Pontibacillus</taxon>
    </lineage>
</organism>
<dbReference type="SUPFAM" id="SSF54060">
    <property type="entry name" value="His-Me finger endonucleases"/>
    <property type="match status" value="1"/>
</dbReference>
<sequence>MGKMLRGRDKYKVEDIGEGKVLLTNMNKVRNKDLGPFKIVISCVDLDNINLDKLSRKTRGKKSVYGYWQENGKTELVHRWVVGLKSGDGSEDFEVHHHRGYGDIQTSLNNSRSNLFILTKDQHNAVHYTIKEGKKLKYAFECDDANRKILGLKSREEFLKEEKFFEGLCTV</sequence>
<dbReference type="InterPro" id="IPR044925">
    <property type="entry name" value="His-Me_finger_sf"/>
</dbReference>
<dbReference type="EMBL" id="WMEQ01000026">
    <property type="protein sequence ID" value="MYL36040.1"/>
    <property type="molecule type" value="Genomic_DNA"/>
</dbReference>
<evidence type="ECO:0000313" key="1">
    <source>
        <dbReference type="EMBL" id="MYL36040.1"/>
    </source>
</evidence>
<evidence type="ECO:0000313" key="2">
    <source>
        <dbReference type="Proteomes" id="UP000468638"/>
    </source>
</evidence>
<protein>
    <submittedName>
        <fullName evidence="1">Uncharacterized protein</fullName>
    </submittedName>
</protein>
<gene>
    <name evidence="1" type="ORF">GLW05_20935</name>
</gene>
<dbReference type="AlphaFoldDB" id="A0A6I5A6L1"/>
<proteinExistence type="predicted"/>
<dbReference type="Gene3D" id="3.90.75.20">
    <property type="match status" value="1"/>
</dbReference>
<accession>A0A6I5A6L1</accession>
<name>A0A6I5A6L1_9BACI</name>
<comment type="caution">
    <text evidence="1">The sequence shown here is derived from an EMBL/GenBank/DDBJ whole genome shotgun (WGS) entry which is preliminary data.</text>
</comment>
<dbReference type="RefSeq" id="WP_160910339.1">
    <property type="nucleotide sequence ID" value="NZ_WMEQ01000026.1"/>
</dbReference>